<reference evidence="2" key="1">
    <citation type="journal article" date="2015" name="MBio">
        <title>Genome-resolved metagenomic analysis reveals roles for candidate phyla and other microbial community members in biogeochemical transformations in oil reservoirs.</title>
        <authorList>
            <person name="Hu P."/>
            <person name="Tom L."/>
            <person name="Singh A."/>
            <person name="Thomas B.C."/>
            <person name="Baker B.J."/>
            <person name="Piceno Y.M."/>
            <person name="Andersen G.L."/>
            <person name="Banfield J.F."/>
        </authorList>
    </citation>
    <scope>NUCLEOTIDE SEQUENCE [LARGE SCALE GENOMIC DNA]</scope>
    <source>
        <strain evidence="2">46_47</strain>
        <strain evidence="3">46_70</strain>
    </source>
</reference>
<evidence type="ECO:0000313" key="4">
    <source>
        <dbReference type="Proteomes" id="UP000054260"/>
    </source>
</evidence>
<evidence type="ECO:0000313" key="1">
    <source>
        <dbReference type="EMBL" id="HCO70531.1"/>
    </source>
</evidence>
<dbReference type="AlphaFoldDB" id="A0A101H1W1"/>
<gene>
    <name evidence="1" type="ORF">DIT26_08185</name>
    <name evidence="2" type="ORF">XD86_0089</name>
    <name evidence="3" type="ORF">XE02_0322</name>
</gene>
<dbReference type="GO" id="GO:0009236">
    <property type="term" value="P:cobalamin biosynthetic process"/>
    <property type="evidence" value="ECO:0007669"/>
    <property type="project" value="InterPro"/>
</dbReference>
<accession>A0A101H1W1</accession>
<reference evidence="1 6" key="3">
    <citation type="journal article" date="2018" name="Nat. Biotechnol.">
        <title>A standardized bacterial taxonomy based on genome phylogeny substantially revises the tree of life.</title>
        <authorList>
            <person name="Parks D.H."/>
            <person name="Chuvochina M."/>
            <person name="Waite D.W."/>
            <person name="Rinke C."/>
            <person name="Skarshewski A."/>
            <person name="Chaumeil P.A."/>
            <person name="Hugenholtz P."/>
        </authorList>
    </citation>
    <scope>NUCLEOTIDE SEQUENCE [LARGE SCALE GENOMIC DNA]</scope>
    <source>
        <strain evidence="1">UBA9905</strain>
    </source>
</reference>
<comment type="caution">
    <text evidence="2">The sequence shown here is derived from an EMBL/GenBank/DDBJ whole genome shotgun (WGS) entry which is preliminary data.</text>
</comment>
<dbReference type="Proteomes" id="UP000264215">
    <property type="component" value="Unassembled WGS sequence"/>
</dbReference>
<protein>
    <submittedName>
        <fullName evidence="2">ATP:corrinoid adenosyltransferase</fullName>
    </submittedName>
    <submittedName>
        <fullName evidence="1">Cob(I)yrinic acid a,c-diamide adenosyltransferase</fullName>
    </submittedName>
</protein>
<keyword evidence="2" id="KW-0808">Transferase</keyword>
<name>A0A101H1W1_9BACT</name>
<dbReference type="GO" id="GO:0005524">
    <property type="term" value="F:ATP binding"/>
    <property type="evidence" value="ECO:0007669"/>
    <property type="project" value="InterPro"/>
</dbReference>
<dbReference type="NCBIfam" id="NF004637">
    <property type="entry name" value="PRK05986.1"/>
    <property type="match status" value="1"/>
</dbReference>
<dbReference type="Proteomes" id="UP000054260">
    <property type="component" value="Unassembled WGS sequence"/>
</dbReference>
<dbReference type="EMBL" id="LGGH01000006">
    <property type="protein sequence ID" value="KUK68579.1"/>
    <property type="molecule type" value="Genomic_DNA"/>
</dbReference>
<dbReference type="Pfam" id="PF02572">
    <property type="entry name" value="CobA_CobO_BtuR"/>
    <property type="match status" value="1"/>
</dbReference>
<dbReference type="EMBL" id="DQBS01000181">
    <property type="protein sequence ID" value="HCO70531.1"/>
    <property type="molecule type" value="Genomic_DNA"/>
</dbReference>
<dbReference type="SUPFAM" id="SSF52540">
    <property type="entry name" value="P-loop containing nucleoside triphosphate hydrolases"/>
    <property type="match status" value="1"/>
</dbReference>
<dbReference type="Gene3D" id="3.40.50.300">
    <property type="entry name" value="P-loop containing nucleotide triphosphate hydrolases"/>
    <property type="match status" value="1"/>
</dbReference>
<dbReference type="PIRSF" id="PIRSF015617">
    <property type="entry name" value="Adensltrnsf_CobA"/>
    <property type="match status" value="1"/>
</dbReference>
<dbReference type="InterPro" id="IPR027417">
    <property type="entry name" value="P-loop_NTPase"/>
</dbReference>
<proteinExistence type="predicted"/>
<sequence length="171" mass="19357">MKRGYVQIYTGNGKGKTTAAIGLAVRAALAGEKVFIGQFIKGMKYSELSLPDYVDKITIEQFGRKCFIKKSPERQDLEAARNGLARSREILIEREFGVVILDEIFIAHYYRLISTEDIKKLISAKSEETELVLTGRKAPAEIFDEADLVTEMREIKHYYSVGVQAREGIEF</sequence>
<dbReference type="InterPro" id="IPR003724">
    <property type="entry name" value="CblAdoTrfase_CobA"/>
</dbReference>
<reference evidence="4 5" key="2">
    <citation type="journal article" date="2015" name="MBio">
        <title>Genome-Resolved Metagenomic Analysis Reveals Roles for Candidate Phyla and Other Microbial Community Members in Biogeochemical Transformations in Oil Reservoirs.</title>
        <authorList>
            <person name="Hu P."/>
            <person name="Tom L."/>
            <person name="Singh A."/>
            <person name="Thomas B.C."/>
            <person name="Baker B.J."/>
            <person name="Piceno Y.M."/>
            <person name="Andersen G.L."/>
            <person name="Banfield J.F."/>
        </authorList>
    </citation>
    <scope>NUCLEOTIDE SEQUENCE [LARGE SCALE GENOMIC DNA]</scope>
</reference>
<organism evidence="2 4">
    <name type="scientific">Mesotoga infera</name>
    <dbReference type="NCBI Taxonomy" id="1236046"/>
    <lineage>
        <taxon>Bacteria</taxon>
        <taxon>Thermotogati</taxon>
        <taxon>Thermotogota</taxon>
        <taxon>Thermotogae</taxon>
        <taxon>Kosmotogales</taxon>
        <taxon>Kosmotogaceae</taxon>
        <taxon>Mesotoga</taxon>
    </lineage>
</organism>
<dbReference type="GO" id="GO:0008817">
    <property type="term" value="F:corrinoid adenosyltransferase activity"/>
    <property type="evidence" value="ECO:0007669"/>
    <property type="project" value="InterPro"/>
</dbReference>
<dbReference type="PANTHER" id="PTHR46638:SF1">
    <property type="entry name" value="CORRINOID ADENOSYLTRANSFERASE"/>
    <property type="match status" value="1"/>
</dbReference>
<dbReference type="PATRIC" id="fig|1236046.5.peg.1368"/>
<evidence type="ECO:0000313" key="2">
    <source>
        <dbReference type="EMBL" id="KUK68579.1"/>
    </source>
</evidence>
<evidence type="ECO:0000313" key="3">
    <source>
        <dbReference type="EMBL" id="KUK90897.1"/>
    </source>
</evidence>
<dbReference type="PANTHER" id="PTHR46638">
    <property type="entry name" value="CORRINOID ADENOSYLTRANSFERASE"/>
    <property type="match status" value="1"/>
</dbReference>
<evidence type="ECO:0000313" key="5">
    <source>
        <dbReference type="Proteomes" id="UP000055014"/>
    </source>
</evidence>
<dbReference type="CDD" id="cd00561">
    <property type="entry name" value="CobA_ACA"/>
    <property type="match status" value="1"/>
</dbReference>
<dbReference type="Proteomes" id="UP000055014">
    <property type="component" value="Unassembled WGS sequence"/>
</dbReference>
<evidence type="ECO:0000313" key="6">
    <source>
        <dbReference type="Proteomes" id="UP000264215"/>
    </source>
</evidence>
<dbReference type="EMBL" id="LGGW01000016">
    <property type="protein sequence ID" value="KUK90897.1"/>
    <property type="molecule type" value="Genomic_DNA"/>
</dbReference>